<keyword evidence="2" id="KW-0175">Coiled coil</keyword>
<proteinExistence type="inferred from homology"/>
<dbReference type="Pfam" id="PF05816">
    <property type="entry name" value="TelA"/>
    <property type="match status" value="1"/>
</dbReference>
<gene>
    <name evidence="4" type="ORF">SAMN05421823_103411</name>
</gene>
<evidence type="ECO:0000256" key="3">
    <source>
        <dbReference type="SAM" id="MobiDB-lite"/>
    </source>
</evidence>
<dbReference type="PANTHER" id="PTHR38432:SF1">
    <property type="entry name" value="TELA-LIKE PROTEIN SAOUHSC_01408"/>
    <property type="match status" value="1"/>
</dbReference>
<protein>
    <submittedName>
        <fullName evidence="4">Uncharacterized conserved protein YaaN involved in tellurite resistance</fullName>
    </submittedName>
</protein>
<feature type="region of interest" description="Disordered" evidence="3">
    <location>
        <begin position="1"/>
        <end position="29"/>
    </location>
</feature>
<name>A0A1G9EB86_9BACT</name>
<sequence length="396" mass="44852">MATQPNKPVKPVEPEFEELNFEPERPIDPELDKKADEFLTQLLSDETASNTKRRAVDEMGTRTQQEITNLSKMLEGPIKTLAETGDNGGPVAKSLIDLKEQVEDLDPAKFDFSSPSGFMASFGKMLPGKKNRMGRYFAKYQSAEAVIDQIIKSLELGRDQLRRDNITLSHDRDRMVTAMDRLERTIQLGQLLDDKLQYKLDRDLASDADQHRFVQEELLFPLRQRIIDLQQTLNINQQGILTIEVIIRNNRELMRGVGRALNVTVTALQTAIATALALNNQEIVMKKINALNDTTSKLIAHNAERLKTQGAAIHKQASESMLSMEQLEKAFQDIRTALEDISKFRQEALPKMATQISRMDELNKEAADTLRRMARGNQAQTEMIIDLDADQYEVGK</sequence>
<dbReference type="PANTHER" id="PTHR38432">
    <property type="entry name" value="TELA-LIKE PROTEIN SAOUHSC_01408"/>
    <property type="match status" value="1"/>
</dbReference>
<dbReference type="STRING" id="1075417.SAMN05421823_103411"/>
<evidence type="ECO:0000256" key="2">
    <source>
        <dbReference type="SAM" id="Coils"/>
    </source>
</evidence>
<comment type="similarity">
    <text evidence="1">Belongs to the TelA family.</text>
</comment>
<accession>A0A1G9EB86</accession>
<dbReference type="Proteomes" id="UP000198510">
    <property type="component" value="Unassembled WGS sequence"/>
</dbReference>
<feature type="coiled-coil region" evidence="2">
    <location>
        <begin position="327"/>
        <end position="379"/>
    </location>
</feature>
<reference evidence="4 5" key="1">
    <citation type="submission" date="2016-10" db="EMBL/GenBank/DDBJ databases">
        <authorList>
            <person name="de Groot N.N."/>
        </authorList>
    </citation>
    <scope>NUCLEOTIDE SEQUENCE [LARGE SCALE GENOMIC DNA]</scope>
    <source>
        <strain evidence="4 5">DSM 25186</strain>
    </source>
</reference>
<dbReference type="EMBL" id="FNFO01000003">
    <property type="protein sequence ID" value="SDK73432.1"/>
    <property type="molecule type" value="Genomic_DNA"/>
</dbReference>
<evidence type="ECO:0000313" key="4">
    <source>
        <dbReference type="EMBL" id="SDK73432.1"/>
    </source>
</evidence>
<evidence type="ECO:0000313" key="5">
    <source>
        <dbReference type="Proteomes" id="UP000198510"/>
    </source>
</evidence>
<keyword evidence="5" id="KW-1185">Reference proteome</keyword>
<dbReference type="OrthoDB" id="1654346at2"/>
<organism evidence="4 5">
    <name type="scientific">Catalinimonas alkaloidigena</name>
    <dbReference type="NCBI Taxonomy" id="1075417"/>
    <lineage>
        <taxon>Bacteria</taxon>
        <taxon>Pseudomonadati</taxon>
        <taxon>Bacteroidota</taxon>
        <taxon>Cytophagia</taxon>
        <taxon>Cytophagales</taxon>
        <taxon>Catalimonadaceae</taxon>
        <taxon>Catalinimonas</taxon>
    </lineage>
</organism>
<dbReference type="InterPro" id="IPR008863">
    <property type="entry name" value="Toxic_anion-R_TelA"/>
</dbReference>
<evidence type="ECO:0000256" key="1">
    <source>
        <dbReference type="ARBA" id="ARBA00005541"/>
    </source>
</evidence>
<dbReference type="AlphaFoldDB" id="A0A1G9EB86"/>
<dbReference type="RefSeq" id="WP_089681413.1">
    <property type="nucleotide sequence ID" value="NZ_FNFO01000003.1"/>
</dbReference>